<dbReference type="EMBL" id="CP011126">
    <property type="protein sequence ID" value="AKQ33379.1"/>
    <property type="molecule type" value="Genomic_DNA"/>
</dbReference>
<evidence type="ECO:0000313" key="9">
    <source>
        <dbReference type="EMBL" id="AKQ33466.1"/>
    </source>
</evidence>
<feature type="domain" description="CMP/dCMP-type deaminase" evidence="7">
    <location>
        <begin position="4"/>
        <end position="131"/>
    </location>
</feature>
<evidence type="ECO:0000313" key="8">
    <source>
        <dbReference type="EMBL" id="AKQ33379.1"/>
    </source>
</evidence>
<keyword evidence="4 6" id="KW-0862">Zinc</keyword>
<evidence type="ECO:0000256" key="2">
    <source>
        <dbReference type="ARBA" id="ARBA00022723"/>
    </source>
</evidence>
<dbReference type="EC" id="3.5.4.33" evidence="6"/>
<dbReference type="HAMAP" id="MF_00972">
    <property type="entry name" value="tRNA_aden_deaminase"/>
    <property type="match status" value="1"/>
</dbReference>
<comment type="catalytic activity">
    <reaction evidence="5 6">
        <text>adenosine(34) in tRNA + H2O + H(+) = inosine(34) in tRNA + NH4(+)</text>
        <dbReference type="Rhea" id="RHEA:43168"/>
        <dbReference type="Rhea" id="RHEA-COMP:10373"/>
        <dbReference type="Rhea" id="RHEA-COMP:10374"/>
        <dbReference type="ChEBI" id="CHEBI:15377"/>
        <dbReference type="ChEBI" id="CHEBI:15378"/>
        <dbReference type="ChEBI" id="CHEBI:28938"/>
        <dbReference type="ChEBI" id="CHEBI:74411"/>
        <dbReference type="ChEBI" id="CHEBI:82852"/>
        <dbReference type="EC" id="3.5.4.33"/>
    </reaction>
</comment>
<dbReference type="PANTHER" id="PTHR11079:SF202">
    <property type="entry name" value="TRNA-SPECIFIC ADENOSINE DEAMINASE"/>
    <property type="match status" value="1"/>
</dbReference>
<sequence length="151" mass="16927">MWYMIDEFFIQKALLLAKQAEKNQEVPVGAVLVKDNEIIGKGFNHPIGLTDPTAHAELLSIREAAKNLGNYRLVGTTLYVTLEPCAMCLGAMIHARIQRLVFGAFDPRDGAVKSVFQLLNEPRLNHHISWTGGILVDECAHVLKNFFQARR</sequence>
<keyword evidence="10" id="KW-1185">Reference proteome</keyword>
<comment type="similarity">
    <text evidence="6">Belongs to the cytidine and deoxycytidylate deaminase family.</text>
</comment>
<evidence type="ECO:0000256" key="3">
    <source>
        <dbReference type="ARBA" id="ARBA00022801"/>
    </source>
</evidence>
<dbReference type="InterPro" id="IPR002125">
    <property type="entry name" value="CMP_dCMP_dom"/>
</dbReference>
<comment type="cofactor">
    <cofactor evidence="6">
        <name>Zn(2+)</name>
        <dbReference type="ChEBI" id="CHEBI:29105"/>
    </cofactor>
    <text evidence="6">Binds 1 zinc ion per subunit.</text>
</comment>
<gene>
    <name evidence="6" type="primary">tadA</name>
    <name evidence="8" type="ORF">CleRT_04320</name>
    <name evidence="9" type="ORF">CleRT_05760</name>
</gene>
<evidence type="ECO:0000256" key="5">
    <source>
        <dbReference type="ARBA" id="ARBA00048045"/>
    </source>
</evidence>
<evidence type="ECO:0000256" key="4">
    <source>
        <dbReference type="ARBA" id="ARBA00022833"/>
    </source>
</evidence>
<keyword evidence="3 6" id="KW-0378">Hydrolase</keyword>
<keyword evidence="2 6" id="KW-0479">Metal-binding</keyword>
<evidence type="ECO:0000256" key="1">
    <source>
        <dbReference type="ARBA" id="ARBA00022694"/>
    </source>
</evidence>
<accession>A0ABM5UU46</accession>
<comment type="function">
    <text evidence="6">Catalyzes the deamination of adenosine to inosine at the wobble position 34 of tRNA(Arg2).</text>
</comment>
<dbReference type="InterPro" id="IPR028883">
    <property type="entry name" value="tRNA_aden_deaminase"/>
</dbReference>
<dbReference type="Gene3D" id="3.40.140.10">
    <property type="entry name" value="Cytidine Deaminase, domain 2"/>
    <property type="match status" value="1"/>
</dbReference>
<dbReference type="Proteomes" id="UP000063965">
    <property type="component" value="Chromosome"/>
</dbReference>
<proteinExistence type="inferred from homology"/>
<evidence type="ECO:0000313" key="10">
    <source>
        <dbReference type="Proteomes" id="UP000063965"/>
    </source>
</evidence>
<feature type="active site" description="Proton donor" evidence="6">
    <location>
        <position position="57"/>
    </location>
</feature>
<dbReference type="Pfam" id="PF00383">
    <property type="entry name" value="dCMP_cyt_deam_1"/>
    <property type="match status" value="1"/>
</dbReference>
<keyword evidence="1 6" id="KW-0819">tRNA processing</keyword>
<feature type="binding site" evidence="6">
    <location>
        <position position="88"/>
    </location>
    <ligand>
        <name>Zn(2+)</name>
        <dbReference type="ChEBI" id="CHEBI:29105"/>
        <note>catalytic</note>
    </ligand>
</feature>
<dbReference type="PANTHER" id="PTHR11079">
    <property type="entry name" value="CYTOSINE DEAMINASE FAMILY MEMBER"/>
    <property type="match status" value="1"/>
</dbReference>
<evidence type="ECO:0000256" key="6">
    <source>
        <dbReference type="HAMAP-Rule" id="MF_00972"/>
    </source>
</evidence>
<dbReference type="PROSITE" id="PS51747">
    <property type="entry name" value="CYT_DCMP_DEAMINASES_2"/>
    <property type="match status" value="1"/>
</dbReference>
<organism evidence="8 10">
    <name type="scientific">Candidatus Coxiella mudrowiae</name>
    <dbReference type="NCBI Taxonomy" id="2054173"/>
    <lineage>
        <taxon>Bacteria</taxon>
        <taxon>Pseudomonadati</taxon>
        <taxon>Pseudomonadota</taxon>
        <taxon>Gammaproteobacteria</taxon>
        <taxon>Legionellales</taxon>
        <taxon>Coxiellaceae</taxon>
        <taxon>Coxiella</taxon>
    </lineage>
</organism>
<comment type="subunit">
    <text evidence="6">Homodimer.</text>
</comment>
<dbReference type="CDD" id="cd01285">
    <property type="entry name" value="nucleoside_deaminase"/>
    <property type="match status" value="1"/>
</dbReference>
<dbReference type="InterPro" id="IPR016193">
    <property type="entry name" value="Cytidine_deaminase-like"/>
</dbReference>
<dbReference type="EMBL" id="CP011126">
    <property type="protein sequence ID" value="AKQ33466.1"/>
    <property type="molecule type" value="Genomic_DNA"/>
</dbReference>
<name>A0ABM5UU46_9COXI</name>
<protein>
    <recommendedName>
        <fullName evidence="6">tRNA-specific adenosine deaminase</fullName>
        <ecNumber evidence="6">3.5.4.33</ecNumber>
    </recommendedName>
</protein>
<feature type="binding site" evidence="6">
    <location>
        <position position="85"/>
    </location>
    <ligand>
        <name>Zn(2+)</name>
        <dbReference type="ChEBI" id="CHEBI:29105"/>
        <note>catalytic</note>
    </ligand>
</feature>
<dbReference type="SUPFAM" id="SSF53927">
    <property type="entry name" value="Cytidine deaminase-like"/>
    <property type="match status" value="1"/>
</dbReference>
<feature type="binding site" evidence="6">
    <location>
        <position position="55"/>
    </location>
    <ligand>
        <name>Zn(2+)</name>
        <dbReference type="ChEBI" id="CHEBI:29105"/>
        <note>catalytic</note>
    </ligand>
</feature>
<reference evidence="8 10" key="1">
    <citation type="journal article" date="2015" name="Genome Biol. Evol.">
        <title>Distinctive Genome Reduction Rates Revealed by Genomic Analyses of Two Coxiella-Like Endosymbionts in Ticks.</title>
        <authorList>
            <person name="Gottlieb Y."/>
            <person name="Lalzar I."/>
            <person name="Klasson L."/>
        </authorList>
    </citation>
    <scope>NUCLEOTIDE SEQUENCE [LARGE SCALE GENOMIC DNA]</scope>
    <source>
        <strain evidence="8 10">CRt</strain>
    </source>
</reference>
<dbReference type="NCBIfam" id="NF008113">
    <property type="entry name" value="PRK10860.1"/>
    <property type="match status" value="1"/>
</dbReference>
<evidence type="ECO:0000259" key="7">
    <source>
        <dbReference type="PROSITE" id="PS51747"/>
    </source>
</evidence>